<accession>A0A0L7LVA0</accession>
<reference evidence="4 5" key="1">
    <citation type="journal article" date="2015" name="Genome Biol. Evol.">
        <title>The genome of winter moth (Operophtera brumata) provides a genomic perspective on sexual dimorphism and phenology.</title>
        <authorList>
            <person name="Derks M.F."/>
            <person name="Smit S."/>
            <person name="Salis L."/>
            <person name="Schijlen E."/>
            <person name="Bossers A."/>
            <person name="Mateman C."/>
            <person name="Pijl A.S."/>
            <person name="de Ridder D."/>
            <person name="Groenen M.A."/>
            <person name="Visser M.E."/>
            <person name="Megens H.J."/>
        </authorList>
    </citation>
    <scope>NUCLEOTIDE SEQUENCE [LARGE SCALE GENOMIC DNA]</scope>
    <source>
        <strain evidence="4">WM2013NL</strain>
        <tissue evidence="4">Head and thorax</tissue>
    </source>
</reference>
<keyword evidence="5" id="KW-1185">Reference proteome</keyword>
<sequence length="347" mass="39259">MKCNVRELALLSDQPCAIEGRLNYKKVSNGSYRHQAVYKERWFRLINNYLFYFKISEMGKFDTKNPAGMFVMENSSIQMEHGLSIPFSFSISFIDEPEKRHVFAARAEDNVVQWVIKLRECSYEYLRSRLHTLQSKVYSITGKDPLLLVPRNEGACLWAPAVPFSTVPACSVNNSAFSCHLHTSNGAFTLERSKSDVQAHKHLRTEFAIKTTFYTNENANSVEFKNTTFYTDGQSEEKDSSNVSFALERSKTSGLLPGSLRHVNSSIFDNRPQFSRAAPSPPVRKKLSPNVERADSYNDIKLLNEQGKFLGSTGILDAPVKPKRKVSPKNLEIGNSTTDSSEDLIQF</sequence>
<dbReference type="GO" id="GO:0005802">
    <property type="term" value="C:trans-Golgi network"/>
    <property type="evidence" value="ECO:0007669"/>
    <property type="project" value="TreeGrafter"/>
</dbReference>
<dbReference type="PANTHER" id="PTHR22902">
    <property type="entry name" value="SESQUIPEDALIAN"/>
    <property type="match status" value="1"/>
</dbReference>
<dbReference type="GO" id="GO:0005829">
    <property type="term" value="C:cytosol"/>
    <property type="evidence" value="ECO:0007669"/>
    <property type="project" value="GOC"/>
</dbReference>
<evidence type="ECO:0000256" key="1">
    <source>
        <dbReference type="ARBA" id="ARBA00041004"/>
    </source>
</evidence>
<dbReference type="CDD" id="cd13258">
    <property type="entry name" value="PH_PLEKHJ1"/>
    <property type="match status" value="1"/>
</dbReference>
<dbReference type="InterPro" id="IPR001849">
    <property type="entry name" value="PH_domain"/>
</dbReference>
<evidence type="ECO:0000313" key="5">
    <source>
        <dbReference type="Proteomes" id="UP000037510"/>
    </source>
</evidence>
<dbReference type="GO" id="GO:0005769">
    <property type="term" value="C:early endosome"/>
    <property type="evidence" value="ECO:0007669"/>
    <property type="project" value="TreeGrafter"/>
</dbReference>
<dbReference type="GO" id="GO:0007032">
    <property type="term" value="P:endosome organization"/>
    <property type="evidence" value="ECO:0007669"/>
    <property type="project" value="TreeGrafter"/>
</dbReference>
<feature type="domain" description="PH" evidence="3">
    <location>
        <begin position="15"/>
        <end position="123"/>
    </location>
</feature>
<dbReference type="InterPro" id="IPR045188">
    <property type="entry name" value="Boi1/Boi2-like"/>
</dbReference>
<dbReference type="GO" id="GO:0055037">
    <property type="term" value="C:recycling endosome"/>
    <property type="evidence" value="ECO:0007669"/>
    <property type="project" value="TreeGrafter"/>
</dbReference>
<dbReference type="InterPro" id="IPR011993">
    <property type="entry name" value="PH-like_dom_sf"/>
</dbReference>
<evidence type="ECO:0000256" key="2">
    <source>
        <dbReference type="SAM" id="MobiDB-lite"/>
    </source>
</evidence>
<dbReference type="STRING" id="104452.A0A0L7LVA0"/>
<feature type="region of interest" description="Disordered" evidence="2">
    <location>
        <begin position="313"/>
        <end position="347"/>
    </location>
</feature>
<gene>
    <name evidence="4" type="ORF">OBRU01_00516</name>
</gene>
<dbReference type="PANTHER" id="PTHR22902:SF9">
    <property type="entry name" value="PLECKSTRIN HOMOLOGY DOMAIN-CONTAINING FAMILY J MEMBER 1"/>
    <property type="match status" value="1"/>
</dbReference>
<comment type="caution">
    <text evidence="4">The sequence shown here is derived from an EMBL/GenBank/DDBJ whole genome shotgun (WGS) entry which is preliminary data.</text>
</comment>
<name>A0A0L7LVA0_OPEBR</name>
<protein>
    <recommendedName>
        <fullName evidence="1">Pleckstrin homology domain-containing family J member 1</fullName>
    </recommendedName>
</protein>
<dbReference type="SUPFAM" id="SSF50729">
    <property type="entry name" value="PH domain-like"/>
    <property type="match status" value="1"/>
</dbReference>
<dbReference type="SMART" id="SM00233">
    <property type="entry name" value="PH"/>
    <property type="match status" value="1"/>
</dbReference>
<proteinExistence type="predicted"/>
<dbReference type="Pfam" id="PF00169">
    <property type="entry name" value="PH"/>
    <property type="match status" value="1"/>
</dbReference>
<organism evidence="4 5">
    <name type="scientific">Operophtera brumata</name>
    <name type="common">Winter moth</name>
    <name type="synonym">Phalaena brumata</name>
    <dbReference type="NCBI Taxonomy" id="104452"/>
    <lineage>
        <taxon>Eukaryota</taxon>
        <taxon>Metazoa</taxon>
        <taxon>Ecdysozoa</taxon>
        <taxon>Arthropoda</taxon>
        <taxon>Hexapoda</taxon>
        <taxon>Insecta</taxon>
        <taxon>Pterygota</taxon>
        <taxon>Neoptera</taxon>
        <taxon>Endopterygota</taxon>
        <taxon>Lepidoptera</taxon>
        <taxon>Glossata</taxon>
        <taxon>Ditrysia</taxon>
        <taxon>Geometroidea</taxon>
        <taxon>Geometridae</taxon>
        <taxon>Larentiinae</taxon>
        <taxon>Operophtera</taxon>
    </lineage>
</organism>
<dbReference type="PROSITE" id="PS50003">
    <property type="entry name" value="PH_DOMAIN"/>
    <property type="match status" value="1"/>
</dbReference>
<dbReference type="GO" id="GO:0001881">
    <property type="term" value="P:receptor recycling"/>
    <property type="evidence" value="ECO:0007669"/>
    <property type="project" value="TreeGrafter"/>
</dbReference>
<dbReference type="Gene3D" id="2.30.29.30">
    <property type="entry name" value="Pleckstrin-homology domain (PH domain)/Phosphotyrosine-binding domain (PTB)"/>
    <property type="match status" value="1"/>
</dbReference>
<evidence type="ECO:0000313" key="4">
    <source>
        <dbReference type="EMBL" id="KOB79360.1"/>
    </source>
</evidence>
<dbReference type="GO" id="GO:0042147">
    <property type="term" value="P:retrograde transport, endosome to Golgi"/>
    <property type="evidence" value="ECO:0007669"/>
    <property type="project" value="TreeGrafter"/>
</dbReference>
<dbReference type="EMBL" id="JTDY01000024">
    <property type="protein sequence ID" value="KOB79360.1"/>
    <property type="molecule type" value="Genomic_DNA"/>
</dbReference>
<dbReference type="AlphaFoldDB" id="A0A0L7LVA0"/>
<evidence type="ECO:0000259" key="3">
    <source>
        <dbReference type="PROSITE" id="PS50003"/>
    </source>
</evidence>
<dbReference type="Proteomes" id="UP000037510">
    <property type="component" value="Unassembled WGS sequence"/>
</dbReference>